<evidence type="ECO:0000256" key="1">
    <source>
        <dbReference type="ARBA" id="ARBA00023157"/>
    </source>
</evidence>
<dbReference type="InterPro" id="IPR035914">
    <property type="entry name" value="Sperma_CUB_dom_sf"/>
</dbReference>
<dbReference type="InParanoid" id="E9GMS7"/>
<dbReference type="Proteomes" id="UP000000305">
    <property type="component" value="Unassembled WGS sequence"/>
</dbReference>
<dbReference type="OrthoDB" id="6343081at2759"/>
<gene>
    <name evidence="4" type="ORF">DAPPUDRAFT_245200</name>
</gene>
<dbReference type="InterPro" id="IPR000859">
    <property type="entry name" value="CUB_dom"/>
</dbReference>
<protein>
    <recommendedName>
        <fullName evidence="3">CUB domain-containing protein</fullName>
    </recommendedName>
</protein>
<organism evidence="4 5">
    <name type="scientific">Daphnia pulex</name>
    <name type="common">Water flea</name>
    <dbReference type="NCBI Taxonomy" id="6669"/>
    <lineage>
        <taxon>Eukaryota</taxon>
        <taxon>Metazoa</taxon>
        <taxon>Ecdysozoa</taxon>
        <taxon>Arthropoda</taxon>
        <taxon>Crustacea</taxon>
        <taxon>Branchiopoda</taxon>
        <taxon>Diplostraca</taxon>
        <taxon>Cladocera</taxon>
        <taxon>Anomopoda</taxon>
        <taxon>Daphniidae</taxon>
        <taxon>Daphnia</taxon>
    </lineage>
</organism>
<dbReference type="PhylomeDB" id="E9GMS7"/>
<evidence type="ECO:0000256" key="2">
    <source>
        <dbReference type="PROSITE-ProRule" id="PRU00059"/>
    </source>
</evidence>
<dbReference type="eggNOG" id="KOG4292">
    <property type="taxonomic scope" value="Eukaryota"/>
</dbReference>
<dbReference type="Pfam" id="PF00431">
    <property type="entry name" value="CUB"/>
    <property type="match status" value="2"/>
</dbReference>
<proteinExistence type="predicted"/>
<accession>E9GMS7</accession>
<dbReference type="Gene3D" id="2.60.120.290">
    <property type="entry name" value="Spermadhesin, CUB domain"/>
    <property type="match status" value="2"/>
</dbReference>
<dbReference type="HOGENOM" id="CLU_994855_0_0_1"/>
<evidence type="ECO:0000259" key="3">
    <source>
        <dbReference type="PROSITE" id="PS01180"/>
    </source>
</evidence>
<feature type="domain" description="CUB" evidence="3">
    <location>
        <begin position="147"/>
        <end position="280"/>
    </location>
</feature>
<dbReference type="PANTHER" id="PTHR46908:SF4">
    <property type="entry name" value="TUMOR NECROSIS FACTOR-INDUCIBLE GENE 6 PROTEIN"/>
    <property type="match status" value="1"/>
</dbReference>
<dbReference type="CDD" id="cd00041">
    <property type="entry name" value="CUB"/>
    <property type="match status" value="2"/>
</dbReference>
<dbReference type="EMBL" id="GL732553">
    <property type="protein sequence ID" value="EFX79238.1"/>
    <property type="molecule type" value="Genomic_DNA"/>
</dbReference>
<dbReference type="STRING" id="6669.E9GMS7"/>
<reference evidence="4 5" key="1">
    <citation type="journal article" date="2011" name="Science">
        <title>The ecoresponsive genome of Daphnia pulex.</title>
        <authorList>
            <person name="Colbourne J.K."/>
            <person name="Pfrender M.E."/>
            <person name="Gilbert D."/>
            <person name="Thomas W.K."/>
            <person name="Tucker A."/>
            <person name="Oakley T.H."/>
            <person name="Tokishita S."/>
            <person name="Aerts A."/>
            <person name="Arnold G.J."/>
            <person name="Basu M.K."/>
            <person name="Bauer D.J."/>
            <person name="Caceres C.E."/>
            <person name="Carmel L."/>
            <person name="Casola C."/>
            <person name="Choi J.H."/>
            <person name="Detter J.C."/>
            <person name="Dong Q."/>
            <person name="Dusheyko S."/>
            <person name="Eads B.D."/>
            <person name="Frohlich T."/>
            <person name="Geiler-Samerotte K.A."/>
            <person name="Gerlach D."/>
            <person name="Hatcher P."/>
            <person name="Jogdeo S."/>
            <person name="Krijgsveld J."/>
            <person name="Kriventseva E.V."/>
            <person name="Kultz D."/>
            <person name="Laforsch C."/>
            <person name="Lindquist E."/>
            <person name="Lopez J."/>
            <person name="Manak J.R."/>
            <person name="Muller J."/>
            <person name="Pangilinan J."/>
            <person name="Patwardhan R.P."/>
            <person name="Pitluck S."/>
            <person name="Pritham E.J."/>
            <person name="Rechtsteiner A."/>
            <person name="Rho M."/>
            <person name="Rogozin I.B."/>
            <person name="Sakarya O."/>
            <person name="Salamov A."/>
            <person name="Schaack S."/>
            <person name="Shapiro H."/>
            <person name="Shiga Y."/>
            <person name="Skalitzky C."/>
            <person name="Smith Z."/>
            <person name="Souvorov A."/>
            <person name="Sung W."/>
            <person name="Tang Z."/>
            <person name="Tsuchiya D."/>
            <person name="Tu H."/>
            <person name="Vos H."/>
            <person name="Wang M."/>
            <person name="Wolf Y.I."/>
            <person name="Yamagata H."/>
            <person name="Yamada T."/>
            <person name="Ye Y."/>
            <person name="Shaw J.R."/>
            <person name="Andrews J."/>
            <person name="Crease T.J."/>
            <person name="Tang H."/>
            <person name="Lucas S.M."/>
            <person name="Robertson H.M."/>
            <person name="Bork P."/>
            <person name="Koonin E.V."/>
            <person name="Zdobnov E.M."/>
            <person name="Grigoriev I.V."/>
            <person name="Lynch M."/>
            <person name="Boore J.L."/>
        </authorList>
    </citation>
    <scope>NUCLEOTIDE SEQUENCE [LARGE SCALE GENOMIC DNA]</scope>
</reference>
<dbReference type="InterPro" id="IPR052129">
    <property type="entry name" value="Spermadhesin-Link_domain"/>
</dbReference>
<name>E9GMS7_DAPPU</name>
<evidence type="ECO:0000313" key="4">
    <source>
        <dbReference type="EMBL" id="EFX79238.1"/>
    </source>
</evidence>
<keyword evidence="5" id="KW-1185">Reference proteome</keyword>
<evidence type="ECO:0000313" key="5">
    <source>
        <dbReference type="Proteomes" id="UP000000305"/>
    </source>
</evidence>
<dbReference type="PROSITE" id="PS01180">
    <property type="entry name" value="CUB"/>
    <property type="match status" value="1"/>
</dbReference>
<keyword evidence="1" id="KW-1015">Disulfide bond</keyword>
<dbReference type="SMART" id="SM00042">
    <property type="entry name" value="CUB"/>
    <property type="match status" value="1"/>
</dbReference>
<dbReference type="SUPFAM" id="SSF49854">
    <property type="entry name" value="Spermadhesin, CUB domain"/>
    <property type="match status" value="2"/>
</dbReference>
<sequence length="280" mass="31391">MNFLDCLGGSDEHYDCEYSKSCSQLTRNVGRFSSAPVTPPNENIHKNHWKNLVRKSVVLITVQANHIIWLAFNKFRTTENRFLKVYDGPYSTSPLLLSHSGTTKPHPVRSSSNNLYVEFPSYYDQSYGVEVFYTSMNTTDLPFVSGCGGYIYGDGEVTSPDKLSSLSDITPTVQYLVGEKGTLKSPNYPATYPDSSDFRWNIVTAPHTKIQLFALLETQEEFDYLYMYDGPTINSQLLLEKSGSEPLPFAVNSSTNEVLVRLTSDEAKAFPGFLAVYSTL</sequence>
<dbReference type="KEGG" id="dpx:DAPPUDRAFT_245200"/>
<dbReference type="PANTHER" id="PTHR46908">
    <property type="entry name" value="CUBILIN-LIKE PROTEIN"/>
    <property type="match status" value="1"/>
</dbReference>
<dbReference type="AlphaFoldDB" id="E9GMS7"/>
<comment type="caution">
    <text evidence="2">Lacks conserved residue(s) required for the propagation of feature annotation.</text>
</comment>